<evidence type="ECO:0000256" key="6">
    <source>
        <dbReference type="ARBA" id="ARBA00022723"/>
    </source>
</evidence>
<protein>
    <recommendedName>
        <fullName evidence="5 15">Cytidine deaminase</fullName>
        <ecNumber evidence="4 15">3.5.4.5</ecNumber>
    </recommendedName>
    <alternativeName>
        <fullName evidence="9 15">Cytidine aminohydrolase</fullName>
    </alternativeName>
</protein>
<feature type="active site" description="Proton donor" evidence="12">
    <location>
        <position position="55"/>
    </location>
</feature>
<dbReference type="AlphaFoldDB" id="A0A1G9M0R4"/>
<dbReference type="GO" id="GO:0004126">
    <property type="term" value="F:cytidine deaminase activity"/>
    <property type="evidence" value="ECO:0007669"/>
    <property type="project" value="UniProtKB-UniRule"/>
</dbReference>
<evidence type="ECO:0000313" key="18">
    <source>
        <dbReference type="Proteomes" id="UP000182347"/>
    </source>
</evidence>
<evidence type="ECO:0000256" key="1">
    <source>
        <dbReference type="ARBA" id="ARBA00001947"/>
    </source>
</evidence>
<dbReference type="EC" id="3.5.4.5" evidence="4 15"/>
<dbReference type="PROSITE" id="PS51747">
    <property type="entry name" value="CYT_DCMP_DEAMINASES_2"/>
    <property type="match status" value="1"/>
</dbReference>
<keyword evidence="6 14" id="KW-0479">Metal-binding</keyword>
<comment type="catalytic activity">
    <reaction evidence="10 15">
        <text>2'-deoxycytidine + H2O + H(+) = 2'-deoxyuridine + NH4(+)</text>
        <dbReference type="Rhea" id="RHEA:13433"/>
        <dbReference type="ChEBI" id="CHEBI:15377"/>
        <dbReference type="ChEBI" id="CHEBI:15378"/>
        <dbReference type="ChEBI" id="CHEBI:15698"/>
        <dbReference type="ChEBI" id="CHEBI:16450"/>
        <dbReference type="ChEBI" id="CHEBI:28938"/>
        <dbReference type="EC" id="3.5.4.5"/>
    </reaction>
</comment>
<dbReference type="InterPro" id="IPR006262">
    <property type="entry name" value="Cyt_deam_tetra"/>
</dbReference>
<evidence type="ECO:0000256" key="5">
    <source>
        <dbReference type="ARBA" id="ARBA00018266"/>
    </source>
</evidence>
<evidence type="ECO:0000256" key="12">
    <source>
        <dbReference type="PIRSR" id="PIRSR606262-1"/>
    </source>
</evidence>
<evidence type="ECO:0000256" key="13">
    <source>
        <dbReference type="PIRSR" id="PIRSR606262-2"/>
    </source>
</evidence>
<comment type="catalytic activity">
    <reaction evidence="11 15">
        <text>cytidine + H2O + H(+) = uridine + NH4(+)</text>
        <dbReference type="Rhea" id="RHEA:16069"/>
        <dbReference type="ChEBI" id="CHEBI:15377"/>
        <dbReference type="ChEBI" id="CHEBI:15378"/>
        <dbReference type="ChEBI" id="CHEBI:16704"/>
        <dbReference type="ChEBI" id="CHEBI:17562"/>
        <dbReference type="ChEBI" id="CHEBI:28938"/>
        <dbReference type="EC" id="3.5.4.5"/>
    </reaction>
</comment>
<dbReference type="PANTHER" id="PTHR11644">
    <property type="entry name" value="CYTIDINE DEAMINASE"/>
    <property type="match status" value="1"/>
</dbReference>
<evidence type="ECO:0000256" key="3">
    <source>
        <dbReference type="ARBA" id="ARBA00006576"/>
    </source>
</evidence>
<feature type="binding site" evidence="14">
    <location>
        <position position="89"/>
    </location>
    <ligand>
        <name>Zn(2+)</name>
        <dbReference type="ChEBI" id="CHEBI:29105"/>
        <note>catalytic</note>
    </ligand>
</feature>
<dbReference type="InterPro" id="IPR050202">
    <property type="entry name" value="Cyt/Deoxycyt_deaminase"/>
</dbReference>
<dbReference type="EMBL" id="FNHF01000001">
    <property type="protein sequence ID" value="SDL67839.1"/>
    <property type="molecule type" value="Genomic_DNA"/>
</dbReference>
<dbReference type="InterPro" id="IPR016193">
    <property type="entry name" value="Cytidine_deaminase-like"/>
</dbReference>
<evidence type="ECO:0000256" key="14">
    <source>
        <dbReference type="PIRSR" id="PIRSR606262-3"/>
    </source>
</evidence>
<evidence type="ECO:0000256" key="4">
    <source>
        <dbReference type="ARBA" id="ARBA00012783"/>
    </source>
</evidence>
<sequence length="135" mass="15011">MDQNQLFEKAKEIRERAYTPYSKFPVGAALLTKSGKVYQGCNIENAAYPVSLCAERVAIFKAISDGVTDFAEMAVVADTGRPVSPCGSCRQVMSEFFDKKMPIHIGNLEDDRKTMSMEELLPFSFESADLPVEDE</sequence>
<gene>
    <name evidence="17" type="ORF">SAMN05216244_0368</name>
</gene>
<evidence type="ECO:0000259" key="16">
    <source>
        <dbReference type="PROSITE" id="PS51747"/>
    </source>
</evidence>
<dbReference type="InterPro" id="IPR002125">
    <property type="entry name" value="CMP_dCMP_dom"/>
</dbReference>
<evidence type="ECO:0000256" key="15">
    <source>
        <dbReference type="RuleBase" id="RU364006"/>
    </source>
</evidence>
<accession>A0A1G9M0R4</accession>
<dbReference type="NCBIfam" id="NF004064">
    <property type="entry name" value="PRK05578.1"/>
    <property type="match status" value="1"/>
</dbReference>
<evidence type="ECO:0000256" key="2">
    <source>
        <dbReference type="ARBA" id="ARBA00003949"/>
    </source>
</evidence>
<comment type="function">
    <text evidence="2 15">This enzyme scavenges exogenous and endogenous cytidine and 2'-deoxycytidine for UMP synthesis.</text>
</comment>
<dbReference type="GO" id="GO:0008270">
    <property type="term" value="F:zinc ion binding"/>
    <property type="evidence" value="ECO:0007669"/>
    <property type="project" value="UniProtKB-UniRule"/>
</dbReference>
<dbReference type="Proteomes" id="UP000182347">
    <property type="component" value="Unassembled WGS sequence"/>
</dbReference>
<dbReference type="GO" id="GO:0055086">
    <property type="term" value="P:nucleobase-containing small molecule metabolic process"/>
    <property type="evidence" value="ECO:0007669"/>
    <property type="project" value="UniProtKB-ARBA"/>
</dbReference>
<evidence type="ECO:0000256" key="11">
    <source>
        <dbReference type="ARBA" id="ARBA00049558"/>
    </source>
</evidence>
<comment type="similarity">
    <text evidence="3 15">Belongs to the cytidine and deoxycytidylate deaminase family.</text>
</comment>
<dbReference type="OrthoDB" id="9795347at2"/>
<dbReference type="PANTHER" id="PTHR11644:SF2">
    <property type="entry name" value="CYTIDINE DEAMINASE"/>
    <property type="match status" value="1"/>
</dbReference>
<dbReference type="PROSITE" id="PS00903">
    <property type="entry name" value="CYT_DCMP_DEAMINASES_1"/>
    <property type="match status" value="1"/>
</dbReference>
<dbReference type="Gene3D" id="3.40.140.10">
    <property type="entry name" value="Cytidine Deaminase, domain 2"/>
    <property type="match status" value="1"/>
</dbReference>
<keyword evidence="8 14" id="KW-0862">Zinc</keyword>
<keyword evidence="7 15" id="KW-0378">Hydrolase</keyword>
<organism evidence="17 18">
    <name type="scientific">Sediminibacillus halophilus</name>
    <dbReference type="NCBI Taxonomy" id="482461"/>
    <lineage>
        <taxon>Bacteria</taxon>
        <taxon>Bacillati</taxon>
        <taxon>Bacillota</taxon>
        <taxon>Bacilli</taxon>
        <taxon>Bacillales</taxon>
        <taxon>Bacillaceae</taxon>
        <taxon>Sediminibacillus</taxon>
    </lineage>
</organism>
<dbReference type="SUPFAM" id="SSF53927">
    <property type="entry name" value="Cytidine deaminase-like"/>
    <property type="match status" value="1"/>
</dbReference>
<keyword evidence="18" id="KW-1185">Reference proteome</keyword>
<dbReference type="RefSeq" id="WP_074597172.1">
    <property type="nucleotide sequence ID" value="NZ_FNHF01000001.1"/>
</dbReference>
<dbReference type="InterPro" id="IPR016192">
    <property type="entry name" value="APOBEC/CMP_deaminase_Zn-bd"/>
</dbReference>
<evidence type="ECO:0000256" key="8">
    <source>
        <dbReference type="ARBA" id="ARBA00022833"/>
    </source>
</evidence>
<dbReference type="NCBIfam" id="TIGR01354">
    <property type="entry name" value="cyt_deam_tetra"/>
    <property type="match status" value="1"/>
</dbReference>
<dbReference type="GO" id="GO:0072527">
    <property type="term" value="P:pyrimidine-containing compound metabolic process"/>
    <property type="evidence" value="ECO:0007669"/>
    <property type="project" value="UniProtKB-ARBA"/>
</dbReference>
<dbReference type="GO" id="GO:0005829">
    <property type="term" value="C:cytosol"/>
    <property type="evidence" value="ECO:0007669"/>
    <property type="project" value="TreeGrafter"/>
</dbReference>
<evidence type="ECO:0000256" key="7">
    <source>
        <dbReference type="ARBA" id="ARBA00022801"/>
    </source>
</evidence>
<name>A0A1G9M0R4_9BACI</name>
<evidence type="ECO:0000256" key="10">
    <source>
        <dbReference type="ARBA" id="ARBA00049252"/>
    </source>
</evidence>
<dbReference type="GO" id="GO:0042802">
    <property type="term" value="F:identical protein binding"/>
    <property type="evidence" value="ECO:0007669"/>
    <property type="project" value="UniProtKB-ARBA"/>
</dbReference>
<evidence type="ECO:0000256" key="9">
    <source>
        <dbReference type="ARBA" id="ARBA00032005"/>
    </source>
</evidence>
<comment type="cofactor">
    <cofactor evidence="1 14 15">
        <name>Zn(2+)</name>
        <dbReference type="ChEBI" id="CHEBI:29105"/>
    </cofactor>
</comment>
<proteinExistence type="inferred from homology"/>
<feature type="binding site" evidence="14">
    <location>
        <position position="53"/>
    </location>
    <ligand>
        <name>Zn(2+)</name>
        <dbReference type="ChEBI" id="CHEBI:29105"/>
        <note>catalytic</note>
    </ligand>
</feature>
<dbReference type="CDD" id="cd01283">
    <property type="entry name" value="cytidine_deaminase"/>
    <property type="match status" value="1"/>
</dbReference>
<feature type="domain" description="CMP/dCMP-type deaminase" evidence="16">
    <location>
        <begin position="1"/>
        <end position="128"/>
    </location>
</feature>
<feature type="binding site" evidence="13">
    <location>
        <begin position="42"/>
        <end position="48"/>
    </location>
    <ligand>
        <name>substrate</name>
    </ligand>
</feature>
<dbReference type="Pfam" id="PF00383">
    <property type="entry name" value="dCMP_cyt_deam_1"/>
    <property type="match status" value="1"/>
</dbReference>
<feature type="binding site" evidence="14">
    <location>
        <position position="86"/>
    </location>
    <ligand>
        <name>Zn(2+)</name>
        <dbReference type="ChEBI" id="CHEBI:29105"/>
        <note>catalytic</note>
    </ligand>
</feature>
<evidence type="ECO:0000313" key="17">
    <source>
        <dbReference type="EMBL" id="SDL67839.1"/>
    </source>
</evidence>
<dbReference type="STRING" id="482461.SAMN05216244_0368"/>
<dbReference type="FunFam" id="3.40.140.10:FF:000008">
    <property type="entry name" value="Cytidine deaminase"/>
    <property type="match status" value="1"/>
</dbReference>
<reference evidence="18" key="1">
    <citation type="submission" date="2016-10" db="EMBL/GenBank/DDBJ databases">
        <authorList>
            <person name="Varghese N."/>
            <person name="Submissions S."/>
        </authorList>
    </citation>
    <scope>NUCLEOTIDE SEQUENCE [LARGE SCALE GENOMIC DNA]</scope>
    <source>
        <strain evidence="18">CGMCC 1.6199</strain>
    </source>
</reference>